<keyword evidence="3" id="KW-1185">Reference proteome</keyword>
<reference evidence="2 3" key="1">
    <citation type="submission" date="2024-02" db="EMBL/GenBank/DDBJ databases">
        <title>Discinaceae phylogenomics.</title>
        <authorList>
            <person name="Dirks A.C."/>
            <person name="James T.Y."/>
        </authorList>
    </citation>
    <scope>NUCLEOTIDE SEQUENCE [LARGE SCALE GENOMIC DNA]</scope>
    <source>
        <strain evidence="2 3">ACD0624</strain>
    </source>
</reference>
<feature type="domain" description="H-type lectin" evidence="1">
    <location>
        <begin position="166"/>
        <end position="230"/>
    </location>
</feature>
<dbReference type="Gene3D" id="2.60.40.2080">
    <property type="match status" value="1"/>
</dbReference>
<sequence length="317" mass="34520">MEQHSDSSRPTAAVKPVSSLLLPITFNVSNMNILIQAAKPDYMHPISGGLKKLFHRDTAVPQVGSFKIHSDTPIIHEFKYPVSADSVLTGFTTLQMSPRKAGIKVGITGTQLDPHHIKYQLDTTPTLDLDKAITTYVDPAGLGHTTQFGTVALDSYMTDQVPPLSIPVKFTTPFTTAPHVTLWISKLDFPTGTRLGIECRAIHATPTGFTVFVTGLMDLPRKGNEVTWVAHPDTSEVVSGNFILGKGTDYRAKTCHPKISENSQVFLAFNMFSGPIDAIDFEINSIELKEGALTVGGRTGDSKYFTMGAVYLIFPPV</sequence>
<dbReference type="InterPro" id="IPR037221">
    <property type="entry name" value="H-type_lectin_dom_sf"/>
</dbReference>
<name>A0ABR3G9F2_9PEZI</name>
<proteinExistence type="predicted"/>
<protein>
    <recommendedName>
        <fullName evidence="1">H-type lectin domain-containing protein</fullName>
    </recommendedName>
</protein>
<organism evidence="2 3">
    <name type="scientific">Discina gigas</name>
    <dbReference type="NCBI Taxonomy" id="1032678"/>
    <lineage>
        <taxon>Eukaryota</taxon>
        <taxon>Fungi</taxon>
        <taxon>Dikarya</taxon>
        <taxon>Ascomycota</taxon>
        <taxon>Pezizomycotina</taxon>
        <taxon>Pezizomycetes</taxon>
        <taxon>Pezizales</taxon>
        <taxon>Discinaceae</taxon>
        <taxon>Discina</taxon>
    </lineage>
</organism>
<dbReference type="EMBL" id="JBBBZM010000168">
    <property type="protein sequence ID" value="KAL0632453.1"/>
    <property type="molecule type" value="Genomic_DNA"/>
</dbReference>
<accession>A0ABR3G9F2</accession>
<dbReference type="Proteomes" id="UP001447188">
    <property type="component" value="Unassembled WGS sequence"/>
</dbReference>
<dbReference type="SUPFAM" id="SSF141086">
    <property type="entry name" value="Agglutinin HPA-like"/>
    <property type="match status" value="1"/>
</dbReference>
<comment type="caution">
    <text evidence="2">The sequence shown here is derived from an EMBL/GenBank/DDBJ whole genome shotgun (WGS) entry which is preliminary data.</text>
</comment>
<evidence type="ECO:0000313" key="2">
    <source>
        <dbReference type="EMBL" id="KAL0632453.1"/>
    </source>
</evidence>
<dbReference type="InterPro" id="IPR019019">
    <property type="entry name" value="H-type_lectin_domain"/>
</dbReference>
<dbReference type="Pfam" id="PF09458">
    <property type="entry name" value="H_lectin"/>
    <property type="match status" value="1"/>
</dbReference>
<gene>
    <name evidence="2" type="ORF">Q9L58_008672</name>
</gene>
<evidence type="ECO:0000313" key="3">
    <source>
        <dbReference type="Proteomes" id="UP001447188"/>
    </source>
</evidence>
<evidence type="ECO:0000259" key="1">
    <source>
        <dbReference type="Pfam" id="PF09458"/>
    </source>
</evidence>